<reference evidence="1 2" key="1">
    <citation type="submission" date="2023-01" db="EMBL/GenBank/DDBJ databases">
        <title>Thalassococcus onchidii sp. nov., isolated from a marine invertebrate from the South China Sea.</title>
        <authorList>
            <person name="Xu S."/>
            <person name="Liu Z."/>
            <person name="Xu Y."/>
        </authorList>
    </citation>
    <scope>NUCLEOTIDE SEQUENCE [LARGE SCALE GENOMIC DNA]</scope>
    <source>
        <strain evidence="1 2">KCTC 32084</strain>
    </source>
</reference>
<comment type="caution">
    <text evidence="1">The sequence shown here is derived from an EMBL/GenBank/DDBJ whole genome shotgun (WGS) entry which is preliminary data.</text>
</comment>
<organism evidence="1 2">
    <name type="scientific">Thalassococcus lentus</name>
    <dbReference type="NCBI Taxonomy" id="1210524"/>
    <lineage>
        <taxon>Bacteria</taxon>
        <taxon>Pseudomonadati</taxon>
        <taxon>Pseudomonadota</taxon>
        <taxon>Alphaproteobacteria</taxon>
        <taxon>Rhodobacterales</taxon>
        <taxon>Roseobacteraceae</taxon>
        <taxon>Thalassococcus</taxon>
    </lineage>
</organism>
<evidence type="ECO:0000313" key="1">
    <source>
        <dbReference type="EMBL" id="MDA7423463.1"/>
    </source>
</evidence>
<dbReference type="RefSeq" id="WP_271430814.1">
    <property type="nucleotide sequence ID" value="NZ_JAQIOY010000001.1"/>
</dbReference>
<gene>
    <name evidence="1" type="ORF">PFY00_01865</name>
</gene>
<name>A0ABT4XNM2_9RHOB</name>
<evidence type="ECO:0000313" key="2">
    <source>
        <dbReference type="Proteomes" id="UP001210720"/>
    </source>
</evidence>
<protein>
    <recommendedName>
        <fullName evidence="3">Glycine zipper domain-containing protein</fullName>
    </recommendedName>
</protein>
<dbReference type="EMBL" id="JAQIOY010000001">
    <property type="protein sequence ID" value="MDA7423463.1"/>
    <property type="molecule type" value="Genomic_DNA"/>
</dbReference>
<keyword evidence="2" id="KW-1185">Reference proteome</keyword>
<accession>A0ABT4XNM2</accession>
<sequence length="215" mass="22739">MSKNTVNATIAPVQSADIHEVALGEQAVRLSKLSKDILRKSTMRGVAVGAVLGCGLSAVSASGAGRCAQAAVVGGAVGGVIGHANGRKQVEQRMALVDLNRVMPAISKADDQMTTLQSTLDAMLAAQSAELETLKRQRKTGEITPDSYQARLTEIRDIRAKAAEALLLSARDLAEARIALENAEKQGQPGIAWYLQKTRKLEQHATSARSSLSLI</sequence>
<proteinExistence type="predicted"/>
<dbReference type="Proteomes" id="UP001210720">
    <property type="component" value="Unassembled WGS sequence"/>
</dbReference>
<evidence type="ECO:0008006" key="3">
    <source>
        <dbReference type="Google" id="ProtNLM"/>
    </source>
</evidence>